<dbReference type="InterPro" id="IPR041633">
    <property type="entry name" value="Polbeta"/>
</dbReference>
<dbReference type="Pfam" id="PF18765">
    <property type="entry name" value="Polbeta"/>
    <property type="match status" value="1"/>
</dbReference>
<gene>
    <name evidence="2" type="ORF">D5R97_09445</name>
</gene>
<dbReference type="PANTHER" id="PTHR43852">
    <property type="entry name" value="NUCLEOTIDYLTRANSFERASE"/>
    <property type="match status" value="1"/>
</dbReference>
<protein>
    <recommendedName>
        <fullName evidence="1">Polymerase beta nucleotidyltransferase domain-containing protein</fullName>
    </recommendedName>
</protein>
<dbReference type="EMBL" id="QZAA01000258">
    <property type="protein sequence ID" value="RQD73383.1"/>
    <property type="molecule type" value="Genomic_DNA"/>
</dbReference>
<proteinExistence type="predicted"/>
<evidence type="ECO:0000313" key="3">
    <source>
        <dbReference type="Proteomes" id="UP000285138"/>
    </source>
</evidence>
<feature type="domain" description="Polymerase beta nucleotidyltransferase" evidence="1">
    <location>
        <begin position="9"/>
        <end position="98"/>
    </location>
</feature>
<dbReference type="Proteomes" id="UP000285138">
    <property type="component" value="Unassembled WGS sequence"/>
</dbReference>
<dbReference type="AlphaFoldDB" id="A0A424YA77"/>
<reference evidence="2 3" key="1">
    <citation type="submission" date="2018-08" db="EMBL/GenBank/DDBJ databases">
        <title>The metabolism and importance of syntrophic acetate oxidation coupled to methane or sulfide production in haloalkaline environments.</title>
        <authorList>
            <person name="Timmers P.H.A."/>
            <person name="Vavourakis C.D."/>
            <person name="Sorokin D.Y."/>
            <person name="Sinninghe Damste J.S."/>
            <person name="Muyzer G."/>
            <person name="Stams A.J.M."/>
            <person name="Plugge C.M."/>
        </authorList>
    </citation>
    <scope>NUCLEOTIDE SEQUENCE [LARGE SCALE GENOMIC DNA]</scope>
    <source>
        <strain evidence="2">MSAO_Bac1</strain>
    </source>
</reference>
<evidence type="ECO:0000313" key="2">
    <source>
        <dbReference type="EMBL" id="RQD73383.1"/>
    </source>
</evidence>
<sequence length="135" mass="16342">MDLEKRRELEELAREYDLQLLILLGSYGTPDFQEEKSDIDLAFLSRKAISGNDKLKLLRDLGSFFQYCQIDLIDLGKASGLMKYEVALKGRLLYERKRSFFENYRLYCFRYYYDTRKFRLLKKEQFKEQLEVMKE</sequence>
<dbReference type="SUPFAM" id="SSF81301">
    <property type="entry name" value="Nucleotidyltransferase"/>
    <property type="match status" value="1"/>
</dbReference>
<dbReference type="InterPro" id="IPR043519">
    <property type="entry name" value="NT_sf"/>
</dbReference>
<dbReference type="PANTHER" id="PTHR43852:SF3">
    <property type="entry name" value="NUCLEOTIDYLTRANSFERASE"/>
    <property type="match status" value="1"/>
</dbReference>
<evidence type="ECO:0000259" key="1">
    <source>
        <dbReference type="Pfam" id="PF18765"/>
    </source>
</evidence>
<dbReference type="Gene3D" id="3.30.460.10">
    <property type="entry name" value="Beta Polymerase, domain 2"/>
    <property type="match status" value="1"/>
</dbReference>
<comment type="caution">
    <text evidence="2">The sequence shown here is derived from an EMBL/GenBank/DDBJ whole genome shotgun (WGS) entry which is preliminary data.</text>
</comment>
<dbReference type="InterPro" id="IPR052930">
    <property type="entry name" value="TA_antitoxin_MntA"/>
</dbReference>
<accession>A0A424YA77</accession>
<organism evidence="2 3">
    <name type="scientific">Candidatus Syntrophonatronum acetioxidans</name>
    <dbReference type="NCBI Taxonomy" id="1795816"/>
    <lineage>
        <taxon>Bacteria</taxon>
        <taxon>Bacillati</taxon>
        <taxon>Bacillota</taxon>
        <taxon>Clostridia</taxon>
        <taxon>Eubacteriales</taxon>
        <taxon>Syntrophomonadaceae</taxon>
        <taxon>Candidatus Syntrophonatronum</taxon>
    </lineage>
</organism>
<dbReference type="NCBIfam" id="NF047752">
    <property type="entry name" value="MntA_antitoxin"/>
    <property type="match status" value="1"/>
</dbReference>
<name>A0A424YA77_9FIRM</name>